<comment type="subcellular location">
    <subcellularLocation>
        <location evidence="1 15">Cytoplasm</location>
    </subcellularLocation>
</comment>
<comment type="catalytic activity">
    <reaction evidence="14 15">
        <text>DNA(n) + a 2'-deoxyribonucleoside 5'-triphosphate = DNA(n+1) + diphosphate</text>
        <dbReference type="Rhea" id="RHEA:22508"/>
        <dbReference type="Rhea" id="RHEA-COMP:17339"/>
        <dbReference type="Rhea" id="RHEA-COMP:17340"/>
        <dbReference type="ChEBI" id="CHEBI:33019"/>
        <dbReference type="ChEBI" id="CHEBI:61560"/>
        <dbReference type="ChEBI" id="CHEBI:173112"/>
        <dbReference type="EC" id="2.7.7.7"/>
    </reaction>
</comment>
<keyword evidence="5 15" id="KW-0808">Transferase</keyword>
<dbReference type="InterPro" id="IPR001126">
    <property type="entry name" value="UmuC"/>
</dbReference>
<feature type="site" description="Substrate discrimination" evidence="15">
    <location>
        <position position="24"/>
    </location>
</feature>
<dbReference type="NCBIfam" id="NF002677">
    <property type="entry name" value="PRK02406.1"/>
    <property type="match status" value="1"/>
</dbReference>
<evidence type="ECO:0000259" key="16">
    <source>
        <dbReference type="PROSITE" id="PS50173"/>
    </source>
</evidence>
<dbReference type="InterPro" id="IPR043502">
    <property type="entry name" value="DNA/RNA_pol_sf"/>
</dbReference>
<dbReference type="Gene3D" id="3.30.70.270">
    <property type="match status" value="1"/>
</dbReference>
<dbReference type="Gene3D" id="3.40.1170.60">
    <property type="match status" value="1"/>
</dbReference>
<evidence type="ECO:0000256" key="5">
    <source>
        <dbReference type="ARBA" id="ARBA00022679"/>
    </source>
</evidence>
<evidence type="ECO:0000256" key="1">
    <source>
        <dbReference type="ARBA" id="ARBA00004496"/>
    </source>
</evidence>
<keyword evidence="4 15" id="KW-0963">Cytoplasm</keyword>
<comment type="similarity">
    <text evidence="2 15">Belongs to the DNA polymerase type-Y family.</text>
</comment>
<evidence type="ECO:0000256" key="2">
    <source>
        <dbReference type="ARBA" id="ARBA00010945"/>
    </source>
</evidence>
<dbReference type="InterPro" id="IPR053848">
    <property type="entry name" value="IMS_HHH_1"/>
</dbReference>
<dbReference type="SUPFAM" id="SSF100879">
    <property type="entry name" value="Lesion bypass DNA polymerase (Y-family), little finger domain"/>
    <property type="match status" value="1"/>
</dbReference>
<evidence type="ECO:0000256" key="12">
    <source>
        <dbReference type="ARBA" id="ARBA00023125"/>
    </source>
</evidence>
<evidence type="ECO:0000256" key="11">
    <source>
        <dbReference type="ARBA" id="ARBA00022932"/>
    </source>
</evidence>
<accession>A0ABR5YXB0</accession>
<name>A0ABR5YXB0_9GAMM</name>
<evidence type="ECO:0000256" key="8">
    <source>
        <dbReference type="ARBA" id="ARBA00022723"/>
    </source>
</evidence>
<dbReference type="InterPro" id="IPR022880">
    <property type="entry name" value="DNApol_IV"/>
</dbReference>
<keyword evidence="8 15" id="KW-0479">Metal-binding</keyword>
<proteinExistence type="inferred from homology"/>
<dbReference type="Pfam" id="PF00817">
    <property type="entry name" value="IMS"/>
    <property type="match status" value="1"/>
</dbReference>
<dbReference type="EC" id="2.7.7.7" evidence="15"/>
<dbReference type="Pfam" id="PF21999">
    <property type="entry name" value="IMS_HHH_1"/>
    <property type="match status" value="1"/>
</dbReference>
<comment type="function">
    <text evidence="15">Poorly processive, error-prone DNA polymerase involved in untargeted mutagenesis. Copies undamaged DNA at stalled replication forks, which arise in vivo from mismatched or misaligned primer ends. These misaligned primers can be extended by PolIV. Exhibits no 3'-5' exonuclease (proofreading) activity. May be involved in translesional synthesis, in conjunction with the beta clamp from PolIII.</text>
</comment>
<evidence type="ECO:0000313" key="18">
    <source>
        <dbReference type="Proteomes" id="UP000786387"/>
    </source>
</evidence>
<dbReference type="InterPro" id="IPR036775">
    <property type="entry name" value="DNA_pol_Y-fam_lit_finger_sf"/>
</dbReference>
<evidence type="ECO:0000256" key="6">
    <source>
        <dbReference type="ARBA" id="ARBA00022695"/>
    </source>
</evidence>
<keyword evidence="7 15" id="KW-0235">DNA replication</keyword>
<protein>
    <recommendedName>
        <fullName evidence="15">DNA polymerase IV</fullName>
        <shortName evidence="15">Pol IV</shortName>
        <ecNumber evidence="15">2.7.7.7</ecNumber>
    </recommendedName>
</protein>
<evidence type="ECO:0000256" key="4">
    <source>
        <dbReference type="ARBA" id="ARBA00022490"/>
    </source>
</evidence>
<dbReference type="Gene3D" id="1.10.150.20">
    <property type="entry name" value="5' to 3' exonuclease, C-terminal subdomain"/>
    <property type="match status" value="1"/>
</dbReference>
<dbReference type="EMBL" id="JAAMRF010000002">
    <property type="protein sequence ID" value="MBA1272572.1"/>
    <property type="molecule type" value="Genomic_DNA"/>
</dbReference>
<dbReference type="PANTHER" id="PTHR11076:SF33">
    <property type="entry name" value="DNA POLYMERASE KAPPA"/>
    <property type="match status" value="1"/>
</dbReference>
<feature type="binding site" evidence="15">
    <location>
        <position position="114"/>
    </location>
    <ligand>
        <name>Mg(2+)</name>
        <dbReference type="ChEBI" id="CHEBI:18420"/>
    </ligand>
</feature>
<keyword evidence="13 15" id="KW-0234">DNA repair</keyword>
<dbReference type="PROSITE" id="PS50173">
    <property type="entry name" value="UMUC"/>
    <property type="match status" value="1"/>
</dbReference>
<dbReference type="CDD" id="cd03586">
    <property type="entry name" value="PolY_Pol_IV_kappa"/>
    <property type="match status" value="1"/>
</dbReference>
<sequence length="360" mass="40577">MKSEENQHSTKQRKIIHVDCDCFYAAIEMRDDPSLAQRPLAVGGSADRRGVISTCNYEARAYGVRSAMASAHAVKLCPDLLIIKPRFEAYREASQEIHSIFRTYTDQIEPLSLDEAFLDVSGCEHLSGSATRIAQDIRRRVWQQLRITVSAGVAPNKFLAKIASDWKKPDGLFVITPDQVDDFVRVLPVNKLHGVGKVTAEKLSRLGIRDCGDLREWNRLDLVREFGAFGERLWGLARGIDERPVQVESRRQSVSVEQTYDKDLPDLNACLMRLPELMTDLEKRLARLDSGYRPGKPFVKVKFHDFTQTTLEQSGAGLALEDYASLMATAFARGGKPVRLLGVGVRLVDLRSRFEQLRLF</sequence>
<keyword evidence="18" id="KW-1185">Reference proteome</keyword>
<dbReference type="InterPro" id="IPR050116">
    <property type="entry name" value="DNA_polymerase-Y"/>
</dbReference>
<evidence type="ECO:0000256" key="3">
    <source>
        <dbReference type="ARBA" id="ARBA00022457"/>
    </source>
</evidence>
<dbReference type="InterPro" id="IPR017961">
    <property type="entry name" value="DNA_pol_Y-fam_little_finger"/>
</dbReference>
<keyword evidence="9 15" id="KW-0227">DNA damage</keyword>
<comment type="caution">
    <text evidence="17">The sequence shown here is derived from an EMBL/GenBank/DDBJ whole genome shotgun (WGS) entry which is preliminary data.</text>
</comment>
<dbReference type="InterPro" id="IPR043128">
    <property type="entry name" value="Rev_trsase/Diguanyl_cyclase"/>
</dbReference>
<dbReference type="HAMAP" id="MF_01113">
    <property type="entry name" value="DNApol_IV"/>
    <property type="match status" value="1"/>
</dbReference>
<dbReference type="PANTHER" id="PTHR11076">
    <property type="entry name" value="DNA REPAIR POLYMERASE UMUC / TRANSFERASE FAMILY MEMBER"/>
    <property type="match status" value="1"/>
</dbReference>
<dbReference type="Pfam" id="PF11799">
    <property type="entry name" value="IMS_C"/>
    <property type="match status" value="1"/>
</dbReference>
<reference evidence="17 18" key="1">
    <citation type="submission" date="2020-02" db="EMBL/GenBank/DDBJ databases">
        <title>Synteny-based analysis reveals conserved mechanism for high triclosan tolerance in Pseudomonas, as well as instances of horizontal transfer.</title>
        <authorList>
            <person name="Mcfarland A.G."/>
            <person name="Bertucci H.K."/>
            <person name="Litmann E."/>
            <person name="Shen J."/>
            <person name="Huttenhower C."/>
            <person name="Hartmann E.M."/>
        </authorList>
    </citation>
    <scope>NUCLEOTIDE SEQUENCE [LARGE SCALE GENOMIC DNA]</scope>
    <source>
        <strain evidence="17 18">115A1</strain>
    </source>
</reference>
<keyword evidence="12 15" id="KW-0238">DNA-binding</keyword>
<evidence type="ECO:0000256" key="7">
    <source>
        <dbReference type="ARBA" id="ARBA00022705"/>
    </source>
</evidence>
<gene>
    <name evidence="15 17" type="primary">dinB</name>
    <name evidence="17" type="ORF">G7026_04325</name>
</gene>
<dbReference type="Proteomes" id="UP000786387">
    <property type="component" value="Unassembled WGS sequence"/>
</dbReference>
<feature type="active site" evidence="15">
    <location>
        <position position="115"/>
    </location>
</feature>
<feature type="binding site" evidence="15">
    <location>
        <position position="19"/>
    </location>
    <ligand>
        <name>Mg(2+)</name>
        <dbReference type="ChEBI" id="CHEBI:18420"/>
    </ligand>
</feature>
<evidence type="ECO:0000256" key="9">
    <source>
        <dbReference type="ARBA" id="ARBA00022763"/>
    </source>
</evidence>
<evidence type="ECO:0000256" key="15">
    <source>
        <dbReference type="HAMAP-Rule" id="MF_01113"/>
    </source>
</evidence>
<dbReference type="Gene3D" id="3.30.1490.100">
    <property type="entry name" value="DNA polymerase, Y-family, little finger domain"/>
    <property type="match status" value="1"/>
</dbReference>
<comment type="cofactor">
    <cofactor evidence="15">
        <name>Mg(2+)</name>
        <dbReference type="ChEBI" id="CHEBI:18420"/>
    </cofactor>
    <text evidence="15">Binds 2 magnesium ions per subunit.</text>
</comment>
<dbReference type="RefSeq" id="WP_181069528.1">
    <property type="nucleotide sequence ID" value="NZ_JAAMRF010000002.1"/>
</dbReference>
<feature type="domain" description="UmuC" evidence="16">
    <location>
        <begin position="15"/>
        <end position="196"/>
    </location>
</feature>
<organism evidence="17 18">
    <name type="scientific">Stutzerimonas azotifigens</name>
    <dbReference type="NCBI Taxonomy" id="291995"/>
    <lineage>
        <taxon>Bacteria</taxon>
        <taxon>Pseudomonadati</taxon>
        <taxon>Pseudomonadota</taxon>
        <taxon>Gammaproteobacteria</taxon>
        <taxon>Pseudomonadales</taxon>
        <taxon>Pseudomonadaceae</taxon>
        <taxon>Stutzerimonas</taxon>
    </lineage>
</organism>
<evidence type="ECO:0000256" key="10">
    <source>
        <dbReference type="ARBA" id="ARBA00022842"/>
    </source>
</evidence>
<evidence type="ECO:0000313" key="17">
    <source>
        <dbReference type="EMBL" id="MBA1272572.1"/>
    </source>
</evidence>
<keyword evidence="3 15" id="KW-0515">Mutator protein</keyword>
<comment type="subunit">
    <text evidence="15">Monomer.</text>
</comment>
<keyword evidence="10 15" id="KW-0460">Magnesium</keyword>
<evidence type="ECO:0000256" key="14">
    <source>
        <dbReference type="ARBA" id="ARBA00049244"/>
    </source>
</evidence>
<evidence type="ECO:0000256" key="13">
    <source>
        <dbReference type="ARBA" id="ARBA00023204"/>
    </source>
</evidence>
<dbReference type="SUPFAM" id="SSF56672">
    <property type="entry name" value="DNA/RNA polymerases"/>
    <property type="match status" value="1"/>
</dbReference>
<dbReference type="GO" id="GO:0003887">
    <property type="term" value="F:DNA-directed DNA polymerase activity"/>
    <property type="evidence" value="ECO:0007669"/>
    <property type="project" value="UniProtKB-EC"/>
</dbReference>
<keyword evidence="11 15" id="KW-0239">DNA-directed DNA polymerase</keyword>
<keyword evidence="6 15" id="KW-0548">Nucleotidyltransferase</keyword>